<evidence type="ECO:0000256" key="9">
    <source>
        <dbReference type="ARBA" id="ARBA00023224"/>
    </source>
</evidence>
<evidence type="ECO:0000256" key="7">
    <source>
        <dbReference type="ARBA" id="ARBA00023136"/>
    </source>
</evidence>
<keyword evidence="3 10" id="KW-0716">Sensory transduction</keyword>
<dbReference type="Pfam" id="PF02949">
    <property type="entry name" value="7tm_6"/>
    <property type="match status" value="1"/>
</dbReference>
<accession>A0ABM3GE79</accession>
<keyword evidence="2" id="KW-1003">Cell membrane</keyword>
<reference evidence="12" key="1">
    <citation type="submission" date="2025-08" db="UniProtKB">
        <authorList>
            <consortium name="RefSeq"/>
        </authorList>
    </citation>
    <scope>IDENTIFICATION</scope>
    <source>
        <tissue evidence="12">Thorax and Abdomen</tissue>
    </source>
</reference>
<evidence type="ECO:0000256" key="6">
    <source>
        <dbReference type="ARBA" id="ARBA00022989"/>
    </source>
</evidence>
<name>A0ABM3GE79_NEOLC</name>
<evidence type="ECO:0000313" key="11">
    <source>
        <dbReference type="Proteomes" id="UP000829291"/>
    </source>
</evidence>
<evidence type="ECO:0000256" key="1">
    <source>
        <dbReference type="ARBA" id="ARBA00004651"/>
    </source>
</evidence>
<evidence type="ECO:0000256" key="4">
    <source>
        <dbReference type="ARBA" id="ARBA00022692"/>
    </source>
</evidence>
<dbReference type="PANTHER" id="PTHR21137:SF35">
    <property type="entry name" value="ODORANT RECEPTOR 19A-RELATED"/>
    <property type="match status" value="1"/>
</dbReference>
<feature type="transmembrane region" description="Helical" evidence="10">
    <location>
        <begin position="125"/>
        <end position="146"/>
    </location>
</feature>
<evidence type="ECO:0000256" key="8">
    <source>
        <dbReference type="ARBA" id="ARBA00023170"/>
    </source>
</evidence>
<evidence type="ECO:0000256" key="2">
    <source>
        <dbReference type="ARBA" id="ARBA00022475"/>
    </source>
</evidence>
<feature type="transmembrane region" description="Helical" evidence="10">
    <location>
        <begin position="12"/>
        <end position="33"/>
    </location>
</feature>
<evidence type="ECO:0000256" key="10">
    <source>
        <dbReference type="RuleBase" id="RU351113"/>
    </source>
</evidence>
<proteinExistence type="inferred from homology"/>
<comment type="caution">
    <text evidence="10">Lacks conserved residue(s) required for the propagation of feature annotation.</text>
</comment>
<comment type="subcellular location">
    <subcellularLocation>
        <location evidence="1 10">Cell membrane</location>
        <topology evidence="1 10">Multi-pass membrane protein</topology>
    </subcellularLocation>
</comment>
<gene>
    <name evidence="12" type="primary">LOC124294948</name>
</gene>
<evidence type="ECO:0000256" key="3">
    <source>
        <dbReference type="ARBA" id="ARBA00022606"/>
    </source>
</evidence>
<dbReference type="InterPro" id="IPR004117">
    <property type="entry name" value="7tm6_olfct_rcpt"/>
</dbReference>
<keyword evidence="6 10" id="KW-1133">Transmembrane helix</keyword>
<feature type="transmembrane region" description="Helical" evidence="10">
    <location>
        <begin position="73"/>
        <end position="93"/>
    </location>
</feature>
<dbReference type="PANTHER" id="PTHR21137">
    <property type="entry name" value="ODORANT RECEPTOR"/>
    <property type="match status" value="1"/>
</dbReference>
<dbReference type="RefSeq" id="XP_046598587.1">
    <property type="nucleotide sequence ID" value="XM_046742631.1"/>
</dbReference>
<dbReference type="Proteomes" id="UP000829291">
    <property type="component" value="Chromosome 6"/>
</dbReference>
<organism evidence="11 12">
    <name type="scientific">Neodiprion lecontei</name>
    <name type="common">Redheaded pine sawfly</name>
    <dbReference type="NCBI Taxonomy" id="441921"/>
    <lineage>
        <taxon>Eukaryota</taxon>
        <taxon>Metazoa</taxon>
        <taxon>Ecdysozoa</taxon>
        <taxon>Arthropoda</taxon>
        <taxon>Hexapoda</taxon>
        <taxon>Insecta</taxon>
        <taxon>Pterygota</taxon>
        <taxon>Neoptera</taxon>
        <taxon>Endopterygota</taxon>
        <taxon>Hymenoptera</taxon>
        <taxon>Tenthredinoidea</taxon>
        <taxon>Diprionidae</taxon>
        <taxon>Diprioninae</taxon>
        <taxon>Neodiprion</taxon>
    </lineage>
</organism>
<keyword evidence="9 10" id="KW-0807">Transducer</keyword>
<feature type="transmembrane region" description="Helical" evidence="10">
    <location>
        <begin position="40"/>
        <end position="61"/>
    </location>
</feature>
<evidence type="ECO:0000256" key="5">
    <source>
        <dbReference type="ARBA" id="ARBA00022725"/>
    </source>
</evidence>
<sequence>MSGQTAFWDHFWLAKFLLQFAGILPIGGSSALWKSVLTEFLATLPLWASFYLLIPEVQYICCQNPSVDGLLEALVIISAVLTGQFRSVFVMVYRHRIMSLFLICETMWEEADLADRKIMLPWVKLGKIISTVFFYGANCVVAMHILNTVVKQISAPANSTTKFYPFIPEEDSTPSPQYEIKYTLQTIITYIGVSYIAACDMTGTILSFNMCGHFAVVRSWLLELSKENFDVADGNTNASFQEGLKKCIRRHQIVLELCAELEDVNQYNYIIQIVTEMYIMAISAAEFTKLQNFGSLQHLITFLLAINGLFFSCWPADTLSVESSNIAQVVYGVPWYQGSRSERIMVAVMLARSQRPATLSAAKFVGLSLETFSSITSSGISLCMLLSSF</sequence>
<protein>
    <recommendedName>
        <fullName evidence="10">Odorant receptor</fullName>
    </recommendedName>
</protein>
<keyword evidence="8 10" id="KW-0675">Receptor</keyword>
<dbReference type="GeneID" id="124294948"/>
<keyword evidence="5 10" id="KW-0552">Olfaction</keyword>
<evidence type="ECO:0000313" key="12">
    <source>
        <dbReference type="RefSeq" id="XP_046598587.1"/>
    </source>
</evidence>
<keyword evidence="11" id="KW-1185">Reference proteome</keyword>
<comment type="similarity">
    <text evidence="10">Belongs to the insect chemoreceptor superfamily. Heteromeric odorant receptor channel (TC 1.A.69) family.</text>
</comment>
<keyword evidence="7 10" id="KW-0472">Membrane</keyword>
<keyword evidence="4 10" id="KW-0812">Transmembrane</keyword>